<keyword evidence="3 6" id="KW-0812">Transmembrane</keyword>
<dbReference type="Proteomes" id="UP000663923">
    <property type="component" value="Chromosome"/>
</dbReference>
<keyword evidence="4 6" id="KW-1133">Transmembrane helix</keyword>
<feature type="transmembrane region" description="Helical" evidence="6">
    <location>
        <begin position="231"/>
        <end position="253"/>
    </location>
</feature>
<dbReference type="InterPro" id="IPR051542">
    <property type="entry name" value="Hydrogenase_cytochrome"/>
</dbReference>
<feature type="domain" description="Cytochrome b561 bacterial/Ni-hydrogenase" evidence="7">
    <location>
        <begin position="15"/>
        <end position="265"/>
    </location>
</feature>
<dbReference type="EMBL" id="CP071794">
    <property type="protein sequence ID" value="QTD56675.1"/>
    <property type="molecule type" value="Genomic_DNA"/>
</dbReference>
<reference evidence="8 9" key="1">
    <citation type="submission" date="2021-03" db="EMBL/GenBank/DDBJ databases">
        <title>Complete genome of Parasphingorhabdus_sp.JHSY0214.</title>
        <authorList>
            <person name="Yoo J.H."/>
            <person name="Bae J.W."/>
        </authorList>
    </citation>
    <scope>NUCLEOTIDE SEQUENCE [LARGE SCALE GENOMIC DNA]</scope>
    <source>
        <strain evidence="8 9">JHSY0214</strain>
    </source>
</reference>
<dbReference type="PANTHER" id="PTHR30485:SF1">
    <property type="entry name" value="CYTOCHROME YDHU-RELATED"/>
    <property type="match status" value="1"/>
</dbReference>
<dbReference type="SUPFAM" id="SSF81342">
    <property type="entry name" value="Transmembrane di-heme cytochromes"/>
    <property type="match status" value="1"/>
</dbReference>
<evidence type="ECO:0000256" key="1">
    <source>
        <dbReference type="ARBA" id="ARBA00004651"/>
    </source>
</evidence>
<keyword evidence="9" id="KW-1185">Reference proteome</keyword>
<feature type="transmembrane region" description="Helical" evidence="6">
    <location>
        <begin position="21"/>
        <end position="42"/>
    </location>
</feature>
<evidence type="ECO:0000259" key="7">
    <source>
        <dbReference type="Pfam" id="PF01292"/>
    </source>
</evidence>
<evidence type="ECO:0000256" key="2">
    <source>
        <dbReference type="ARBA" id="ARBA00022475"/>
    </source>
</evidence>
<keyword evidence="2" id="KW-1003">Cell membrane</keyword>
<dbReference type="Gene3D" id="1.20.950.20">
    <property type="entry name" value="Transmembrane di-heme cytochromes, Chain C"/>
    <property type="match status" value="1"/>
</dbReference>
<gene>
    <name evidence="8" type="ORF">J4G78_03580</name>
</gene>
<keyword evidence="5 6" id="KW-0472">Membrane</keyword>
<name>A0ABX7T739_9SPHN</name>
<evidence type="ECO:0000313" key="8">
    <source>
        <dbReference type="EMBL" id="QTD56675.1"/>
    </source>
</evidence>
<evidence type="ECO:0000256" key="5">
    <source>
        <dbReference type="ARBA" id="ARBA00023136"/>
    </source>
</evidence>
<dbReference type="InterPro" id="IPR016174">
    <property type="entry name" value="Di-haem_cyt_TM"/>
</dbReference>
<evidence type="ECO:0000256" key="6">
    <source>
        <dbReference type="SAM" id="Phobius"/>
    </source>
</evidence>
<feature type="transmembrane region" description="Helical" evidence="6">
    <location>
        <begin position="189"/>
        <end position="211"/>
    </location>
</feature>
<evidence type="ECO:0000256" key="3">
    <source>
        <dbReference type="ARBA" id="ARBA00022692"/>
    </source>
</evidence>
<comment type="subcellular location">
    <subcellularLocation>
        <location evidence="1">Cell membrane</location>
        <topology evidence="1">Multi-pass membrane protein</topology>
    </subcellularLocation>
</comment>
<dbReference type="InterPro" id="IPR011577">
    <property type="entry name" value="Cyt_b561_bac/Ni-Hgenase"/>
</dbReference>
<proteinExistence type="predicted"/>
<organism evidence="8 9">
    <name type="scientific">Parasphingorhabdus cellanae</name>
    <dbReference type="NCBI Taxonomy" id="2806553"/>
    <lineage>
        <taxon>Bacteria</taxon>
        <taxon>Pseudomonadati</taxon>
        <taxon>Pseudomonadota</taxon>
        <taxon>Alphaproteobacteria</taxon>
        <taxon>Sphingomonadales</taxon>
        <taxon>Sphingomonadaceae</taxon>
        <taxon>Parasphingorhabdus</taxon>
    </lineage>
</organism>
<protein>
    <submittedName>
        <fullName evidence="8">Cytochrome b/b6 domain-containing protein</fullName>
    </submittedName>
</protein>
<evidence type="ECO:0000313" key="9">
    <source>
        <dbReference type="Proteomes" id="UP000663923"/>
    </source>
</evidence>
<dbReference type="PANTHER" id="PTHR30485">
    <property type="entry name" value="NI/FE-HYDROGENASE 1 B-TYPE CYTOCHROME SUBUNIT"/>
    <property type="match status" value="1"/>
</dbReference>
<evidence type="ECO:0000256" key="4">
    <source>
        <dbReference type="ARBA" id="ARBA00022989"/>
    </source>
</evidence>
<feature type="transmembrane region" description="Helical" evidence="6">
    <location>
        <begin position="119"/>
        <end position="140"/>
    </location>
</feature>
<accession>A0ABX7T739</accession>
<dbReference type="Pfam" id="PF01292">
    <property type="entry name" value="Ni_hydr_CYTB"/>
    <property type="match status" value="1"/>
</dbReference>
<sequence>MKIEMTRAAKNKLTRHRLTTRLWHWINALCLLVLVMSGLTIFNAHPRLYWGEYGANDDYAWAAVGSSETLGYVRLGETKIETTGFIGNWRDSNGNIQTWAFPGWATIPSYYSLAEGRRWHFFFAWIFSVGLGFFMIRSLFDRHVQKDLHLTRSDWRPSHIWRDIKNHTRLRFHEADAVNIYNILQKFSYIGVIFIILPLMIFTGLAMSPAMDANWPWLTDIFGGRQSARSIHFLGMFLLILFFIVHMVTLLLAGPFRQTWAMITGGKRKGSGDA</sequence>